<dbReference type="RefSeq" id="WP_014903904.1">
    <property type="nucleotide sequence ID" value="NC_018515.1"/>
</dbReference>
<dbReference type="HOGENOM" id="CLU_217513_2_0_9"/>
<dbReference type="EMBL" id="CP003629">
    <property type="protein sequence ID" value="AFQ44994.1"/>
    <property type="molecule type" value="Genomic_DNA"/>
</dbReference>
<protein>
    <recommendedName>
        <fullName evidence="4">Cyclic lactone autoinducer peptide</fullName>
    </recommendedName>
</protein>
<feature type="chain" id="PRO_5038914562" description="Cyclic lactone autoinducer peptide" evidence="1">
    <location>
        <begin position="25"/>
        <end position="40"/>
    </location>
</feature>
<keyword evidence="3" id="KW-1185">Reference proteome</keyword>
<dbReference type="KEGG" id="dmi:Desmer_3112"/>
<gene>
    <name evidence="2" type="ordered locus">Desmer_3112</name>
</gene>
<dbReference type="PROSITE" id="PS51257">
    <property type="entry name" value="PROKAR_LIPOPROTEIN"/>
    <property type="match status" value="1"/>
</dbReference>
<name>J7IXY1_DESMD</name>
<evidence type="ECO:0000313" key="2">
    <source>
        <dbReference type="EMBL" id="AFQ44994.1"/>
    </source>
</evidence>
<organism evidence="2 3">
    <name type="scientific">Desulfosporosinus meridiei (strain ATCC BAA-275 / DSM 13257 / KCTC 12902 / NCIMB 13706 / S10)</name>
    <dbReference type="NCBI Taxonomy" id="768704"/>
    <lineage>
        <taxon>Bacteria</taxon>
        <taxon>Bacillati</taxon>
        <taxon>Bacillota</taxon>
        <taxon>Clostridia</taxon>
        <taxon>Eubacteriales</taxon>
        <taxon>Desulfitobacteriaceae</taxon>
        <taxon>Desulfosporosinus</taxon>
    </lineage>
</organism>
<reference evidence="2 3" key="1">
    <citation type="journal article" date="2012" name="J. Bacteriol.">
        <title>Complete genome sequences of Desulfosporosinus orientis DSM765T, Desulfosporosinus youngiae DSM17734T, Desulfosporosinus meridiei DSM13257T, and Desulfosporosinus acidiphilus DSM22704T.</title>
        <authorList>
            <person name="Pester M."/>
            <person name="Brambilla E."/>
            <person name="Alazard D."/>
            <person name="Rattei T."/>
            <person name="Weinmaier T."/>
            <person name="Han J."/>
            <person name="Lucas S."/>
            <person name="Lapidus A."/>
            <person name="Cheng J.F."/>
            <person name="Goodwin L."/>
            <person name="Pitluck S."/>
            <person name="Peters L."/>
            <person name="Ovchinnikova G."/>
            <person name="Teshima H."/>
            <person name="Detter J.C."/>
            <person name="Han C.S."/>
            <person name="Tapia R."/>
            <person name="Land M.L."/>
            <person name="Hauser L."/>
            <person name="Kyrpides N.C."/>
            <person name="Ivanova N.N."/>
            <person name="Pagani I."/>
            <person name="Huntmann M."/>
            <person name="Wei C.L."/>
            <person name="Davenport K.W."/>
            <person name="Daligault H."/>
            <person name="Chain P.S."/>
            <person name="Chen A."/>
            <person name="Mavromatis K."/>
            <person name="Markowitz V."/>
            <person name="Szeto E."/>
            <person name="Mikhailova N."/>
            <person name="Pati A."/>
            <person name="Wagner M."/>
            <person name="Woyke T."/>
            <person name="Ollivier B."/>
            <person name="Klenk H.P."/>
            <person name="Spring S."/>
            <person name="Loy A."/>
        </authorList>
    </citation>
    <scope>NUCLEOTIDE SEQUENCE [LARGE SCALE GENOMIC DNA]</scope>
    <source>
        <strain evidence="3">ATCC BAA-275 / DSM 13257 / NCIMB 13706 / S10</strain>
    </source>
</reference>
<dbReference type="STRING" id="768704.Desmer_3112"/>
<dbReference type="InterPro" id="IPR009229">
    <property type="entry name" value="AgrD"/>
</dbReference>
<evidence type="ECO:0000256" key="1">
    <source>
        <dbReference type="SAM" id="SignalP"/>
    </source>
</evidence>
<dbReference type="OrthoDB" id="1799527at2"/>
<keyword evidence="1" id="KW-0732">Signal</keyword>
<feature type="signal peptide" evidence="1">
    <location>
        <begin position="1"/>
        <end position="24"/>
    </location>
</feature>
<dbReference type="NCBIfam" id="TIGR04223">
    <property type="entry name" value="quorum_AgrD"/>
    <property type="match status" value="1"/>
</dbReference>
<sequence>MKKNVFTVIASILMLLGSATSVFACAMWAYQPKTPKSLQR</sequence>
<dbReference type="AlphaFoldDB" id="J7IXY1"/>
<evidence type="ECO:0008006" key="4">
    <source>
        <dbReference type="Google" id="ProtNLM"/>
    </source>
</evidence>
<proteinExistence type="predicted"/>
<evidence type="ECO:0000313" key="3">
    <source>
        <dbReference type="Proteomes" id="UP000005262"/>
    </source>
</evidence>
<reference evidence="3" key="2">
    <citation type="submission" date="2012-08" db="EMBL/GenBank/DDBJ databases">
        <title>Finished genome of Desulfosporosinus meridiei DSM 13257.</title>
        <authorList>
            <person name="Huntemann M."/>
            <person name="Wei C.-L."/>
            <person name="Han J."/>
            <person name="Detter J.C."/>
            <person name="Han C."/>
            <person name="Davenport K."/>
            <person name="Daligault H."/>
            <person name="Erkkila T."/>
            <person name="Gu W."/>
            <person name="Munk A.C.C."/>
            <person name="Teshima H."/>
            <person name="Xu Y."/>
            <person name="Chain P."/>
            <person name="Tapia R."/>
            <person name="Chen A."/>
            <person name="Krypides N."/>
            <person name="Mavromatis K."/>
            <person name="Markowitz V."/>
            <person name="Szeto E."/>
            <person name="Ivanova N."/>
            <person name="Mikhailova N."/>
            <person name="Ovchinnikova G."/>
            <person name="Pagani I."/>
            <person name="Pati A."/>
            <person name="Goodwin L."/>
            <person name="Peters L."/>
            <person name="Pitluck S."/>
            <person name="Woyke T."/>
            <person name="Pester M."/>
            <person name="Spring S."/>
            <person name="Ollivier B."/>
            <person name="Rattei T."/>
            <person name="Klenk H.-P."/>
            <person name="Wagner M."/>
            <person name="Loy A."/>
        </authorList>
    </citation>
    <scope>NUCLEOTIDE SEQUENCE [LARGE SCALE GENOMIC DNA]</scope>
    <source>
        <strain evidence="3">ATCC BAA-275 / DSM 13257 / NCIMB 13706 / S10</strain>
    </source>
</reference>
<dbReference type="Proteomes" id="UP000005262">
    <property type="component" value="Chromosome"/>
</dbReference>
<accession>J7IXY1</accession>